<keyword evidence="1" id="KW-0472">Membrane</keyword>
<gene>
    <name evidence="2" type="ORF">BD94_3149</name>
</gene>
<organism evidence="2 3">
    <name type="scientific">Elizabethkingia anophelis NUHP1</name>
    <dbReference type="NCBI Taxonomy" id="1338011"/>
    <lineage>
        <taxon>Bacteria</taxon>
        <taxon>Pseudomonadati</taxon>
        <taxon>Bacteroidota</taxon>
        <taxon>Flavobacteriia</taxon>
        <taxon>Flavobacteriales</taxon>
        <taxon>Weeksellaceae</taxon>
        <taxon>Elizabethkingia</taxon>
    </lineage>
</organism>
<evidence type="ECO:0000313" key="3">
    <source>
        <dbReference type="Proteomes" id="UP000028933"/>
    </source>
</evidence>
<sequence>MEEQDYFENEHEPKRGTPFYLILGVLLLLLINNLNVDYMTVGMKEKMQIPQWYITLLFSLDALAILSLVGIYLFRKIAVYLFPVLIMIHFIIHLNYLMTFLYTDVFMMFFFIGVGLLVFIPKWRSFK</sequence>
<name>A0A077EL06_9FLAO</name>
<dbReference type="AlphaFoldDB" id="A0A077EL06"/>
<feature type="transmembrane region" description="Helical" evidence="1">
    <location>
        <begin position="105"/>
        <end position="123"/>
    </location>
</feature>
<dbReference type="eggNOG" id="ENOG5032RNV">
    <property type="taxonomic scope" value="Bacteria"/>
</dbReference>
<feature type="transmembrane region" description="Helical" evidence="1">
    <location>
        <begin position="52"/>
        <end position="74"/>
    </location>
</feature>
<dbReference type="RefSeq" id="WP_024566114.1">
    <property type="nucleotide sequence ID" value="NZ_CP007547.1"/>
</dbReference>
<evidence type="ECO:0000256" key="1">
    <source>
        <dbReference type="SAM" id="Phobius"/>
    </source>
</evidence>
<reference evidence="2" key="2">
    <citation type="journal article" date="2015" name="Genome Biol. Evol.">
        <title>Complete Genome Sequence and Transcriptomic Analysis of the Novel Pathogen Elizabethkingia anophelis in Response to Oxidative Stress.</title>
        <authorList>
            <person name="Li Y."/>
            <person name="Liu Y."/>
            <person name="Chew S.C."/>
            <person name="Tay M."/>
            <person name="Salido M.M."/>
            <person name="Teo J."/>
            <person name="Lauro F.M."/>
            <person name="Givskov M."/>
            <person name="Yang L."/>
        </authorList>
    </citation>
    <scope>NUCLEOTIDE SEQUENCE</scope>
    <source>
        <strain evidence="2">NUHP1</strain>
    </source>
</reference>
<dbReference type="STRING" id="1338011.BD94_3149"/>
<dbReference type="KEGG" id="eao:BD94_3149"/>
<keyword evidence="1" id="KW-0812">Transmembrane</keyword>
<protein>
    <submittedName>
        <fullName evidence="2">Uncharacterized protein</fullName>
    </submittedName>
</protein>
<evidence type="ECO:0000313" key="2">
    <source>
        <dbReference type="EMBL" id="AIL46924.1"/>
    </source>
</evidence>
<dbReference type="EMBL" id="CP007547">
    <property type="protein sequence ID" value="AIL46924.1"/>
    <property type="molecule type" value="Genomic_DNA"/>
</dbReference>
<feature type="transmembrane region" description="Helical" evidence="1">
    <location>
        <begin position="80"/>
        <end position="98"/>
    </location>
</feature>
<accession>A0A077EL06</accession>
<dbReference type="Proteomes" id="UP000028933">
    <property type="component" value="Chromosome"/>
</dbReference>
<keyword evidence="1" id="KW-1133">Transmembrane helix</keyword>
<dbReference type="HOGENOM" id="CLU_1988684_0_0_10"/>
<proteinExistence type="predicted"/>
<feature type="transmembrane region" description="Helical" evidence="1">
    <location>
        <begin position="20"/>
        <end position="40"/>
    </location>
</feature>
<reference evidence="2" key="1">
    <citation type="journal article" date="2013" name="Lancet">
        <title>First case of E anophelis outbreak in an intensive-care unit.</title>
        <authorList>
            <person name="Teo J."/>
            <person name="Tan S.Y."/>
            <person name="Tay M."/>
            <person name="Ding Y."/>
            <person name="Kjelleberg S."/>
            <person name="Givskov M."/>
            <person name="Lin R.T."/>
            <person name="Yang L."/>
        </authorList>
    </citation>
    <scope>NUCLEOTIDE SEQUENCE [LARGE SCALE GENOMIC DNA]</scope>
    <source>
        <strain evidence="2">NUHP1</strain>
    </source>
</reference>